<proteinExistence type="predicted"/>
<comment type="caution">
    <text evidence="1">The sequence shown here is derived from an EMBL/GenBank/DDBJ whole genome shotgun (WGS) entry which is preliminary data.</text>
</comment>
<protein>
    <submittedName>
        <fullName evidence="1">Uncharacterized protein</fullName>
    </submittedName>
</protein>
<sequence length="53" mass="5794">MVSMSAPSVLYCCNLRRSLISSEDAEKPYISPPIIIIRLGVQVSTGEDVQRLG</sequence>
<dbReference type="AlphaFoldDB" id="A0A9D4EAL4"/>
<organism evidence="1 2">
    <name type="scientific">Dreissena polymorpha</name>
    <name type="common">Zebra mussel</name>
    <name type="synonym">Mytilus polymorpha</name>
    <dbReference type="NCBI Taxonomy" id="45954"/>
    <lineage>
        <taxon>Eukaryota</taxon>
        <taxon>Metazoa</taxon>
        <taxon>Spiralia</taxon>
        <taxon>Lophotrochozoa</taxon>
        <taxon>Mollusca</taxon>
        <taxon>Bivalvia</taxon>
        <taxon>Autobranchia</taxon>
        <taxon>Heteroconchia</taxon>
        <taxon>Euheterodonta</taxon>
        <taxon>Imparidentia</taxon>
        <taxon>Neoheterodontei</taxon>
        <taxon>Myida</taxon>
        <taxon>Dreissenoidea</taxon>
        <taxon>Dreissenidae</taxon>
        <taxon>Dreissena</taxon>
    </lineage>
</organism>
<accession>A0A9D4EAL4</accession>
<reference evidence="1" key="1">
    <citation type="journal article" date="2019" name="bioRxiv">
        <title>The Genome of the Zebra Mussel, Dreissena polymorpha: A Resource for Invasive Species Research.</title>
        <authorList>
            <person name="McCartney M.A."/>
            <person name="Auch B."/>
            <person name="Kono T."/>
            <person name="Mallez S."/>
            <person name="Zhang Y."/>
            <person name="Obille A."/>
            <person name="Becker A."/>
            <person name="Abrahante J.E."/>
            <person name="Garbe J."/>
            <person name="Badalamenti J.P."/>
            <person name="Herman A."/>
            <person name="Mangelson H."/>
            <person name="Liachko I."/>
            <person name="Sullivan S."/>
            <person name="Sone E.D."/>
            <person name="Koren S."/>
            <person name="Silverstein K.A.T."/>
            <person name="Beckman K.B."/>
            <person name="Gohl D.M."/>
        </authorList>
    </citation>
    <scope>NUCLEOTIDE SEQUENCE</scope>
    <source>
        <strain evidence="1">Duluth1</strain>
        <tissue evidence="1">Whole animal</tissue>
    </source>
</reference>
<gene>
    <name evidence="1" type="ORF">DPMN_176826</name>
</gene>
<dbReference type="EMBL" id="JAIWYP010000009">
    <property type="protein sequence ID" value="KAH3775424.1"/>
    <property type="molecule type" value="Genomic_DNA"/>
</dbReference>
<reference evidence="1" key="2">
    <citation type="submission" date="2020-11" db="EMBL/GenBank/DDBJ databases">
        <authorList>
            <person name="McCartney M.A."/>
            <person name="Auch B."/>
            <person name="Kono T."/>
            <person name="Mallez S."/>
            <person name="Becker A."/>
            <person name="Gohl D.M."/>
            <person name="Silverstein K.A.T."/>
            <person name="Koren S."/>
            <person name="Bechman K.B."/>
            <person name="Herman A."/>
            <person name="Abrahante J.E."/>
            <person name="Garbe J."/>
        </authorList>
    </citation>
    <scope>NUCLEOTIDE SEQUENCE</scope>
    <source>
        <strain evidence="1">Duluth1</strain>
        <tissue evidence="1">Whole animal</tissue>
    </source>
</reference>
<keyword evidence="2" id="KW-1185">Reference proteome</keyword>
<name>A0A9D4EAL4_DREPO</name>
<evidence type="ECO:0000313" key="2">
    <source>
        <dbReference type="Proteomes" id="UP000828390"/>
    </source>
</evidence>
<dbReference type="Proteomes" id="UP000828390">
    <property type="component" value="Unassembled WGS sequence"/>
</dbReference>
<evidence type="ECO:0000313" key="1">
    <source>
        <dbReference type="EMBL" id="KAH3775424.1"/>
    </source>
</evidence>